<evidence type="ECO:0000313" key="3">
    <source>
        <dbReference type="Proteomes" id="UP000485058"/>
    </source>
</evidence>
<comment type="caution">
    <text evidence="2">The sequence shown here is derived from an EMBL/GenBank/DDBJ whole genome shotgun (WGS) entry which is preliminary data.</text>
</comment>
<feature type="region of interest" description="Disordered" evidence="1">
    <location>
        <begin position="196"/>
        <end position="218"/>
    </location>
</feature>
<dbReference type="Proteomes" id="UP000485058">
    <property type="component" value="Unassembled WGS sequence"/>
</dbReference>
<organism evidence="2 3">
    <name type="scientific">Haematococcus lacustris</name>
    <name type="common">Green alga</name>
    <name type="synonym">Haematococcus pluvialis</name>
    <dbReference type="NCBI Taxonomy" id="44745"/>
    <lineage>
        <taxon>Eukaryota</taxon>
        <taxon>Viridiplantae</taxon>
        <taxon>Chlorophyta</taxon>
        <taxon>core chlorophytes</taxon>
        <taxon>Chlorophyceae</taxon>
        <taxon>CS clade</taxon>
        <taxon>Chlamydomonadales</taxon>
        <taxon>Haematococcaceae</taxon>
        <taxon>Haematococcus</taxon>
    </lineage>
</organism>
<sequence>MNVAKQGRWGYVFHGCEWKCDVRGGKGWWLRGNPWDAPEISSHTAIAEAQAGAGWVESRGQGLHDRTTHRPSDTALCSHPPPHASYPVPAVQHHRYWHQCPARLAALCPDALPLPVLGCSSGLSRAMQEHYFRERPAELALAMQASSGLLPTHAASAAVHYAASWGVTAHPTVSLLPCLADGGSTAAPVSVVSTTTPRLTPLQSAGGKPVSALTSALSGPVPAQQGEAAAGEGAVEALPEAAMPRVVYTADCQNLTHQVNDLCKPCSPAVQYKPLSALALRARPAGVQRRLARVPRWHVLQHGPRAPRLGAAVWLFDIGGLWA</sequence>
<evidence type="ECO:0000313" key="2">
    <source>
        <dbReference type="EMBL" id="GFH18280.1"/>
    </source>
</evidence>
<reference evidence="2 3" key="1">
    <citation type="submission" date="2020-02" db="EMBL/GenBank/DDBJ databases">
        <title>Draft genome sequence of Haematococcus lacustris strain NIES-144.</title>
        <authorList>
            <person name="Morimoto D."/>
            <person name="Nakagawa S."/>
            <person name="Yoshida T."/>
            <person name="Sawayama S."/>
        </authorList>
    </citation>
    <scope>NUCLEOTIDE SEQUENCE [LARGE SCALE GENOMIC DNA]</scope>
    <source>
        <strain evidence="2 3">NIES-144</strain>
    </source>
</reference>
<name>A0A699ZA44_HAELA</name>
<proteinExistence type="predicted"/>
<keyword evidence="3" id="KW-1185">Reference proteome</keyword>
<evidence type="ECO:0000256" key="1">
    <source>
        <dbReference type="SAM" id="MobiDB-lite"/>
    </source>
</evidence>
<dbReference type="EMBL" id="BLLF01001276">
    <property type="protein sequence ID" value="GFH18280.1"/>
    <property type="molecule type" value="Genomic_DNA"/>
</dbReference>
<gene>
    <name evidence="2" type="ORF">HaLaN_15054</name>
</gene>
<dbReference type="AlphaFoldDB" id="A0A699ZA44"/>
<protein>
    <submittedName>
        <fullName evidence="2">Uncharacterized protein</fullName>
    </submittedName>
</protein>
<accession>A0A699ZA44</accession>